<keyword evidence="1" id="KW-1133">Transmembrane helix</keyword>
<evidence type="ECO:0000313" key="3">
    <source>
        <dbReference type="Proteomes" id="UP001530293"/>
    </source>
</evidence>
<keyword evidence="3" id="KW-1185">Reference proteome</keyword>
<comment type="caution">
    <text evidence="2">The sequence shown here is derived from an EMBL/GenBank/DDBJ whole genome shotgun (WGS) entry which is preliminary data.</text>
</comment>
<dbReference type="Proteomes" id="UP001530293">
    <property type="component" value="Unassembled WGS sequence"/>
</dbReference>
<dbReference type="EMBL" id="JALLBG020000041">
    <property type="protein sequence ID" value="KAL3770467.1"/>
    <property type="molecule type" value="Genomic_DNA"/>
</dbReference>
<keyword evidence="1" id="KW-0472">Membrane</keyword>
<sequence length="470" mass="52709">MVLRRNISSTPPLTNRILSRGPSTLKIFERLVIVSLVITTALICSIATKFKFNGGGGGRDFFLGGSSPAAPAAAIATNDKSPWQSKNSAVLALASGLNLGDYMHFVGSLRATGYSGHILLGISKLATTEILVYLKQNGVTTHFIESAEQCTHHGAIGSDGKPLDTNNSHEWHCPKNYPDYKISWARFFMYKDWLNDCPLCTDGIMLTDARDAFFQAGEYCINARVPYFTSNTIITVALIILLLLYRYTDPFVTAVKLGQQHPLLVFEEHPHMSNTHWLTDVPIKKCKDYTVGPTQVLCSGSIMGSREGIMEYLDVIQKEMADWMTKPKCRLDMRGDDQSIHNYLYYTGQLKNAKSIPHRTGVIHVVGYEAARIFETAQEAAKGGSTTNLWVRDNNWHNWLPDDPIEKFADEIQANATFSINLIDRNTGQIVNLDGSPSAQVHQFDRFGPLMDMWFQEMWKNDWPFNKAQK</sequence>
<gene>
    <name evidence="2" type="ORF">ACHAWU_003543</name>
</gene>
<organism evidence="2 3">
    <name type="scientific">Discostella pseudostelligera</name>
    <dbReference type="NCBI Taxonomy" id="259834"/>
    <lineage>
        <taxon>Eukaryota</taxon>
        <taxon>Sar</taxon>
        <taxon>Stramenopiles</taxon>
        <taxon>Ochrophyta</taxon>
        <taxon>Bacillariophyta</taxon>
        <taxon>Coscinodiscophyceae</taxon>
        <taxon>Thalassiosirophycidae</taxon>
        <taxon>Stephanodiscales</taxon>
        <taxon>Stephanodiscaceae</taxon>
        <taxon>Discostella</taxon>
    </lineage>
</organism>
<proteinExistence type="predicted"/>
<keyword evidence="1" id="KW-0812">Transmembrane</keyword>
<evidence type="ECO:0000313" key="2">
    <source>
        <dbReference type="EMBL" id="KAL3770467.1"/>
    </source>
</evidence>
<evidence type="ECO:0000256" key="1">
    <source>
        <dbReference type="SAM" id="Phobius"/>
    </source>
</evidence>
<name>A0ABD3N7D9_9STRA</name>
<protein>
    <submittedName>
        <fullName evidence="2">Uncharacterized protein</fullName>
    </submittedName>
</protein>
<accession>A0ABD3N7D9</accession>
<feature type="transmembrane region" description="Helical" evidence="1">
    <location>
        <begin position="225"/>
        <end position="245"/>
    </location>
</feature>
<reference evidence="2 3" key="1">
    <citation type="submission" date="2024-10" db="EMBL/GenBank/DDBJ databases">
        <title>Updated reference genomes for cyclostephanoid diatoms.</title>
        <authorList>
            <person name="Roberts W.R."/>
            <person name="Alverson A.J."/>
        </authorList>
    </citation>
    <scope>NUCLEOTIDE SEQUENCE [LARGE SCALE GENOMIC DNA]</scope>
    <source>
        <strain evidence="2 3">AJA232-27</strain>
    </source>
</reference>
<dbReference type="AlphaFoldDB" id="A0ABD3N7D9"/>